<gene>
    <name evidence="2" type="ORF">Q5P01_009186</name>
</gene>
<proteinExistence type="predicted"/>
<keyword evidence="3" id="KW-1185">Reference proteome</keyword>
<comment type="caution">
    <text evidence="2">The sequence shown here is derived from an EMBL/GenBank/DDBJ whole genome shotgun (WGS) entry which is preliminary data.</text>
</comment>
<feature type="compositionally biased region" description="Basic and acidic residues" evidence="1">
    <location>
        <begin position="31"/>
        <end position="53"/>
    </location>
</feature>
<protein>
    <submittedName>
        <fullName evidence="2">Uncharacterized protein</fullName>
    </submittedName>
</protein>
<dbReference type="EMBL" id="JAUPFM010000006">
    <property type="protein sequence ID" value="KAK2849352.1"/>
    <property type="molecule type" value="Genomic_DNA"/>
</dbReference>
<organism evidence="2 3">
    <name type="scientific">Channa striata</name>
    <name type="common">Snakehead murrel</name>
    <name type="synonym">Ophicephalus striatus</name>
    <dbReference type="NCBI Taxonomy" id="64152"/>
    <lineage>
        <taxon>Eukaryota</taxon>
        <taxon>Metazoa</taxon>
        <taxon>Chordata</taxon>
        <taxon>Craniata</taxon>
        <taxon>Vertebrata</taxon>
        <taxon>Euteleostomi</taxon>
        <taxon>Actinopterygii</taxon>
        <taxon>Neopterygii</taxon>
        <taxon>Teleostei</taxon>
        <taxon>Neoteleostei</taxon>
        <taxon>Acanthomorphata</taxon>
        <taxon>Anabantaria</taxon>
        <taxon>Anabantiformes</taxon>
        <taxon>Channoidei</taxon>
        <taxon>Channidae</taxon>
        <taxon>Channa</taxon>
    </lineage>
</organism>
<name>A0AA88N0V7_CHASR</name>
<evidence type="ECO:0000256" key="1">
    <source>
        <dbReference type="SAM" id="MobiDB-lite"/>
    </source>
</evidence>
<feature type="compositionally biased region" description="Basic and acidic residues" evidence="1">
    <location>
        <begin position="7"/>
        <end position="17"/>
    </location>
</feature>
<sequence length="91" mass="10679">MSNAEELPTHHIEKLRDTAPQSLRHRGHVTGRRESDRRRRTERLSRDRAETREHRHFLQGQGLKLLICAALTQKTKYSNGVQRHSSRCSQL</sequence>
<accession>A0AA88N0V7</accession>
<feature type="region of interest" description="Disordered" evidence="1">
    <location>
        <begin position="1"/>
        <end position="53"/>
    </location>
</feature>
<dbReference type="Proteomes" id="UP001187415">
    <property type="component" value="Unassembled WGS sequence"/>
</dbReference>
<evidence type="ECO:0000313" key="2">
    <source>
        <dbReference type="EMBL" id="KAK2849352.1"/>
    </source>
</evidence>
<reference evidence="2" key="1">
    <citation type="submission" date="2023-07" db="EMBL/GenBank/DDBJ databases">
        <title>Chromosome-level Genome Assembly of Striped Snakehead (Channa striata).</title>
        <authorList>
            <person name="Liu H."/>
        </authorList>
    </citation>
    <scope>NUCLEOTIDE SEQUENCE</scope>
    <source>
        <strain evidence="2">Gz</strain>
        <tissue evidence="2">Muscle</tissue>
    </source>
</reference>
<evidence type="ECO:0000313" key="3">
    <source>
        <dbReference type="Proteomes" id="UP001187415"/>
    </source>
</evidence>
<dbReference type="AlphaFoldDB" id="A0AA88N0V7"/>